<evidence type="ECO:0000256" key="2">
    <source>
        <dbReference type="SAM" id="Phobius"/>
    </source>
</evidence>
<dbReference type="Proteomes" id="UP001324427">
    <property type="component" value="Unassembled WGS sequence"/>
</dbReference>
<feature type="transmembrane region" description="Helical" evidence="2">
    <location>
        <begin position="247"/>
        <end position="269"/>
    </location>
</feature>
<protein>
    <recommendedName>
        <fullName evidence="3">DUF6594 domain-containing protein</fullName>
    </recommendedName>
</protein>
<feature type="transmembrane region" description="Helical" evidence="2">
    <location>
        <begin position="211"/>
        <end position="235"/>
    </location>
</feature>
<proteinExistence type="predicted"/>
<evidence type="ECO:0000256" key="1">
    <source>
        <dbReference type="SAM" id="Coils"/>
    </source>
</evidence>
<feature type="domain" description="DUF6594" evidence="3">
    <location>
        <begin position="26"/>
        <end position="283"/>
    </location>
</feature>
<keyword evidence="2" id="KW-0812">Transmembrane</keyword>
<reference evidence="4 5" key="1">
    <citation type="submission" date="2021-11" db="EMBL/GenBank/DDBJ databases">
        <title>Black yeast isolated from Biological Soil Crust.</title>
        <authorList>
            <person name="Kurbessoian T."/>
        </authorList>
    </citation>
    <scope>NUCLEOTIDE SEQUENCE [LARGE SCALE GENOMIC DNA]</scope>
    <source>
        <strain evidence="4 5">CCFEE 5522</strain>
    </source>
</reference>
<keyword evidence="5" id="KW-1185">Reference proteome</keyword>
<accession>A0AAV9J5X3</accession>
<name>A0AAV9J5X3_9PEZI</name>
<organism evidence="4 5">
    <name type="scientific">Oleoguttula mirabilis</name>
    <dbReference type="NCBI Taxonomy" id="1507867"/>
    <lineage>
        <taxon>Eukaryota</taxon>
        <taxon>Fungi</taxon>
        <taxon>Dikarya</taxon>
        <taxon>Ascomycota</taxon>
        <taxon>Pezizomycotina</taxon>
        <taxon>Dothideomycetes</taxon>
        <taxon>Dothideomycetidae</taxon>
        <taxon>Mycosphaerellales</taxon>
        <taxon>Teratosphaeriaceae</taxon>
        <taxon>Oleoguttula</taxon>
    </lineage>
</organism>
<evidence type="ECO:0000313" key="5">
    <source>
        <dbReference type="Proteomes" id="UP001324427"/>
    </source>
</evidence>
<evidence type="ECO:0000313" key="4">
    <source>
        <dbReference type="EMBL" id="KAK4540333.1"/>
    </source>
</evidence>
<keyword evidence="2" id="KW-1133">Transmembrane helix</keyword>
<dbReference type="InterPro" id="IPR046529">
    <property type="entry name" value="DUF6594"/>
</dbReference>
<evidence type="ECO:0000259" key="3">
    <source>
        <dbReference type="Pfam" id="PF20237"/>
    </source>
</evidence>
<dbReference type="Pfam" id="PF20237">
    <property type="entry name" value="DUF6594"/>
    <property type="match status" value="1"/>
</dbReference>
<dbReference type="PANTHER" id="PTHR34502:SF3">
    <property type="entry name" value="DUF6594 DOMAIN-CONTAINING PROTEIN"/>
    <property type="match status" value="1"/>
</dbReference>
<feature type="coiled-coil region" evidence="1">
    <location>
        <begin position="53"/>
        <end position="115"/>
    </location>
</feature>
<comment type="caution">
    <text evidence="4">The sequence shown here is derived from an EMBL/GenBank/DDBJ whole genome shotgun (WGS) entry which is preliminary data.</text>
</comment>
<dbReference type="PANTHER" id="PTHR34502">
    <property type="entry name" value="DUF6594 DOMAIN-CONTAINING PROTEIN-RELATED"/>
    <property type="match status" value="1"/>
</dbReference>
<dbReference type="AlphaFoldDB" id="A0AAV9J5X3"/>
<keyword evidence="1" id="KW-0175">Coiled coil</keyword>
<gene>
    <name evidence="4" type="ORF">LTR36_009290</name>
</gene>
<sequence>MFVVSYCGNEAFLTVCALVNLFEEGYPNLAAFQDSSECFMIYRRFGYLQARLLLNRQDELRLLEEELDSHDRAHVEQSTTRALPAEDLLPRRVLLEKIERAIAAYANILNTAQQMMTFNRPSGSEYTSVYNYLDNEKPIHKLERSYIEHKEDLVTLRPGREHAWLDRSIEFLLRKLDGPLPLLTRLFCSQETRLKSRQGAEVYYSRERINLVASCVITIMILALLIVPIYLLYHLINAHDGVFSSRATAQCIGILLVFTLAFSAVLSLFTRAKRHEILGAATA</sequence>
<feature type="non-terminal residue" evidence="4">
    <location>
        <position position="283"/>
    </location>
</feature>
<keyword evidence="2" id="KW-0472">Membrane</keyword>
<dbReference type="EMBL" id="JAVFHQ010000069">
    <property type="protein sequence ID" value="KAK4540333.1"/>
    <property type="molecule type" value="Genomic_DNA"/>
</dbReference>